<comment type="caution">
    <text evidence="7">The sequence shown here is derived from an EMBL/GenBank/DDBJ whole genome shotgun (WGS) entry which is preliminary data.</text>
</comment>
<dbReference type="Proteomes" id="UP001147752">
    <property type="component" value="Unassembled WGS sequence"/>
</dbReference>
<dbReference type="RefSeq" id="XP_056585175.1">
    <property type="nucleotide sequence ID" value="XM_056721040.1"/>
</dbReference>
<evidence type="ECO:0000256" key="1">
    <source>
        <dbReference type="ARBA" id="ARBA00011079"/>
    </source>
</evidence>
<dbReference type="InterPro" id="IPR008758">
    <property type="entry name" value="Peptidase_S28"/>
</dbReference>
<dbReference type="Pfam" id="PF05577">
    <property type="entry name" value="Peptidase_S28"/>
    <property type="match status" value="1"/>
</dbReference>
<evidence type="ECO:0000313" key="7">
    <source>
        <dbReference type="EMBL" id="KAJ5385399.1"/>
    </source>
</evidence>
<dbReference type="FunFam" id="3.40.50.1820:FF:000636">
    <property type="entry name" value="Serine peptidase, family S28, putative"/>
    <property type="match status" value="1"/>
</dbReference>
<feature type="chain" id="PRO_5040855718" evidence="6">
    <location>
        <begin position="17"/>
        <end position="554"/>
    </location>
</feature>
<dbReference type="GO" id="GO:0072330">
    <property type="term" value="P:monocarboxylic acid biosynthetic process"/>
    <property type="evidence" value="ECO:0007669"/>
    <property type="project" value="UniProtKB-ARBA"/>
</dbReference>
<dbReference type="GO" id="GO:0070008">
    <property type="term" value="F:serine-type exopeptidase activity"/>
    <property type="evidence" value="ECO:0007669"/>
    <property type="project" value="InterPro"/>
</dbReference>
<evidence type="ECO:0000256" key="2">
    <source>
        <dbReference type="ARBA" id="ARBA00022670"/>
    </source>
</evidence>
<dbReference type="GeneID" id="81460223"/>
<keyword evidence="3 6" id="KW-0732">Signal</keyword>
<protein>
    <submittedName>
        <fullName evidence="7">Peptidase S28</fullName>
    </submittedName>
</protein>
<gene>
    <name evidence="7" type="ORF">N7517_003310</name>
</gene>
<keyword evidence="5" id="KW-0325">Glycoprotein</keyword>
<dbReference type="Gene3D" id="3.40.50.1820">
    <property type="entry name" value="alpha/beta hydrolase"/>
    <property type="match status" value="2"/>
</dbReference>
<dbReference type="EMBL" id="JAPZBT010000001">
    <property type="protein sequence ID" value="KAJ5385399.1"/>
    <property type="molecule type" value="Genomic_DNA"/>
</dbReference>
<dbReference type="PANTHER" id="PTHR11010:SF109">
    <property type="entry name" value="PEPTIDASE, FAMILY S28, PUTATIVE (AFU_ORTHOLOGUE AFUA_4G03790)-RELATED"/>
    <property type="match status" value="1"/>
</dbReference>
<feature type="signal peptide" evidence="6">
    <location>
        <begin position="1"/>
        <end position="16"/>
    </location>
</feature>
<dbReference type="GO" id="GO:0017000">
    <property type="term" value="P:antibiotic biosynthetic process"/>
    <property type="evidence" value="ECO:0007669"/>
    <property type="project" value="UniProtKB-ARBA"/>
</dbReference>
<dbReference type="PANTHER" id="PTHR11010">
    <property type="entry name" value="PROTEASE S28 PRO-X CARBOXYPEPTIDASE-RELATED"/>
    <property type="match status" value="1"/>
</dbReference>
<evidence type="ECO:0000313" key="8">
    <source>
        <dbReference type="Proteomes" id="UP001147752"/>
    </source>
</evidence>
<dbReference type="GO" id="GO:0006508">
    <property type="term" value="P:proteolysis"/>
    <property type="evidence" value="ECO:0007669"/>
    <property type="project" value="UniProtKB-KW"/>
</dbReference>
<keyword evidence="2" id="KW-0645">Protease</keyword>
<proteinExistence type="inferred from homology"/>
<name>A0A9W9SXD2_9EURO</name>
<dbReference type="OrthoDB" id="1735038at2759"/>
<sequence length="554" mass="61629">MHLSTAILAALSGTAAGILTSPFKRDLRLSAELGIHPDILLNQKTSVHAIASAQRAQLDKTIEADYVLLPIDHGDSSVGTYKNRYWVSEQHYKEGGPVFVYDGGEAEAESGVQFSLGNSSSFFYQLVEEFGGIGIVWEHRYYGESLPFNVSLDTEPEHFQYLNNKQALADLPAFADKFTRANYREVDLTPAGTPWVMVGGSYAGMRSAFTRHLYPDTIYAAFASSAPVEARLDMSVYFDQVYDGMVANGHLNCTKDIKAALEYIDWQLSRSKASAAAIKRKFFGEGAEKNSNEDFSSALVTIYWLFQAYGLGGGTGSLDSFCKHMETDPQTSAPAPPQGFAHTRGNKYAADRYASWPVFTQLTNSNFNTNCRKLEASEPLVCDLSAPSTEPDTISWTWQYCTEWGFYQTNNFGPHSLLSKFQNLDYAQEYCNRYFPKAIEKGLFPKHPQVAAINAETGGWTIRPSNVYWSGGQFDPWRTLSPLAAGTRLAPQGVTLTTEIPKCNVETDESTVFGYIMQNAEHCFDFRTTFAPGAISRKYFTTALTEWLKCFEAK</sequence>
<reference evidence="7" key="2">
    <citation type="journal article" date="2023" name="IMA Fungus">
        <title>Comparative genomic study of the Penicillium genus elucidates a diverse pangenome and 15 lateral gene transfer events.</title>
        <authorList>
            <person name="Petersen C."/>
            <person name="Sorensen T."/>
            <person name="Nielsen M.R."/>
            <person name="Sondergaard T.E."/>
            <person name="Sorensen J.L."/>
            <person name="Fitzpatrick D.A."/>
            <person name="Frisvad J.C."/>
            <person name="Nielsen K.L."/>
        </authorList>
    </citation>
    <scope>NUCLEOTIDE SEQUENCE</scope>
    <source>
        <strain evidence="7">IBT 3081</strain>
    </source>
</reference>
<evidence type="ECO:0000256" key="6">
    <source>
        <dbReference type="SAM" id="SignalP"/>
    </source>
</evidence>
<keyword evidence="4" id="KW-0378">Hydrolase</keyword>
<dbReference type="GO" id="GO:0008239">
    <property type="term" value="F:dipeptidyl-peptidase activity"/>
    <property type="evidence" value="ECO:0007669"/>
    <property type="project" value="TreeGrafter"/>
</dbReference>
<keyword evidence="8" id="KW-1185">Reference proteome</keyword>
<evidence type="ECO:0000256" key="3">
    <source>
        <dbReference type="ARBA" id="ARBA00022729"/>
    </source>
</evidence>
<evidence type="ECO:0000256" key="4">
    <source>
        <dbReference type="ARBA" id="ARBA00022801"/>
    </source>
</evidence>
<accession>A0A9W9SXD2</accession>
<dbReference type="InterPro" id="IPR029058">
    <property type="entry name" value="AB_hydrolase_fold"/>
</dbReference>
<dbReference type="AlphaFoldDB" id="A0A9W9SXD2"/>
<evidence type="ECO:0000256" key="5">
    <source>
        <dbReference type="ARBA" id="ARBA00023180"/>
    </source>
</evidence>
<comment type="similarity">
    <text evidence="1">Belongs to the peptidase S28 family.</text>
</comment>
<organism evidence="7 8">
    <name type="scientific">Penicillium concentricum</name>
    <dbReference type="NCBI Taxonomy" id="293559"/>
    <lineage>
        <taxon>Eukaryota</taxon>
        <taxon>Fungi</taxon>
        <taxon>Dikarya</taxon>
        <taxon>Ascomycota</taxon>
        <taxon>Pezizomycotina</taxon>
        <taxon>Eurotiomycetes</taxon>
        <taxon>Eurotiomycetidae</taxon>
        <taxon>Eurotiales</taxon>
        <taxon>Aspergillaceae</taxon>
        <taxon>Penicillium</taxon>
    </lineage>
</organism>
<dbReference type="SUPFAM" id="SSF53474">
    <property type="entry name" value="alpha/beta-Hydrolases"/>
    <property type="match status" value="1"/>
</dbReference>
<reference evidence="7" key="1">
    <citation type="submission" date="2022-12" db="EMBL/GenBank/DDBJ databases">
        <authorList>
            <person name="Petersen C."/>
        </authorList>
    </citation>
    <scope>NUCLEOTIDE SEQUENCE</scope>
    <source>
        <strain evidence="7">IBT 3081</strain>
    </source>
</reference>